<name>A0ABY2NTP0_9LEPT</name>
<dbReference type="RefSeq" id="WP_135656562.1">
    <property type="nucleotide sequence ID" value="NZ_RQHF01000007.1"/>
</dbReference>
<dbReference type="Proteomes" id="UP000298112">
    <property type="component" value="Unassembled WGS sequence"/>
</dbReference>
<proteinExistence type="predicted"/>
<comment type="caution">
    <text evidence="1">The sequence shown here is derived from an EMBL/GenBank/DDBJ whole genome shotgun (WGS) entry which is preliminary data.</text>
</comment>
<protein>
    <submittedName>
        <fullName evidence="1">Xylose isomerase</fullName>
    </submittedName>
</protein>
<dbReference type="EMBL" id="RQHF01000007">
    <property type="protein sequence ID" value="TGM61446.1"/>
    <property type="molecule type" value="Genomic_DNA"/>
</dbReference>
<sequence>MKTKYGHLTYCSNIHPGESWSDHFSHLQKNLPLVRADLSPDAPMGIGLRLANEASLELIKPEIITEFQTWLEREGFYVFLINGFPYGSFHKTAVKENVYKPDWATKERLDYTLRLFSILSQLLPAGIEGGVSTPPISYQFFDATDSDRKQRIAVATKHIINVLFHLIQIEKDSGKTLHLDLEPEPDGILGNVELWVQWFLDVFLPLVIPEIQTKWGLTKEVAEHTVRNHIRICLDVCHSAVSFEDNQTIVKLLKKNSIQVGRIQISSALKVVFSEQPKETMDFLVSFDEPTYLHQVVIRSDDGKLQSYPDLSQALQRGGKPFEEWRIHFHVPVFLDSYGLVSSTQKELVELLNLHKEFSITNSLEVETYTWGVLPKELQIPMAESIIRELQWVKKILESERSFGVTR</sequence>
<evidence type="ECO:0000313" key="2">
    <source>
        <dbReference type="Proteomes" id="UP000298112"/>
    </source>
</evidence>
<reference evidence="2" key="1">
    <citation type="journal article" date="2019" name="PLoS Negl. Trop. Dis.">
        <title>Revisiting the worldwide diversity of Leptospira species in the environment.</title>
        <authorList>
            <person name="Vincent A.T."/>
            <person name="Schiettekatte O."/>
            <person name="Bourhy P."/>
            <person name="Veyrier F.J."/>
            <person name="Picardeau M."/>
        </authorList>
    </citation>
    <scope>NUCLEOTIDE SEQUENCE [LARGE SCALE GENOMIC DNA]</scope>
    <source>
        <strain evidence="2">201601955</strain>
    </source>
</reference>
<organism evidence="1 2">
    <name type="scientific">Leptospira vanthielii</name>
    <dbReference type="NCBI Taxonomy" id="293085"/>
    <lineage>
        <taxon>Bacteria</taxon>
        <taxon>Pseudomonadati</taxon>
        <taxon>Spirochaetota</taxon>
        <taxon>Spirochaetia</taxon>
        <taxon>Leptospirales</taxon>
        <taxon>Leptospiraceae</taxon>
        <taxon>Leptospira</taxon>
    </lineage>
</organism>
<keyword evidence="2" id="KW-1185">Reference proteome</keyword>
<dbReference type="NCBIfam" id="NF035939">
    <property type="entry name" value="TIM_EboE"/>
    <property type="match status" value="1"/>
</dbReference>
<gene>
    <name evidence="1" type="ORF">EHQ95_01395</name>
</gene>
<dbReference type="SUPFAM" id="SSF51658">
    <property type="entry name" value="Xylose isomerase-like"/>
    <property type="match status" value="1"/>
</dbReference>
<dbReference type="InterPro" id="IPR036237">
    <property type="entry name" value="Xyl_isomerase-like_sf"/>
</dbReference>
<evidence type="ECO:0000313" key="1">
    <source>
        <dbReference type="EMBL" id="TGM61446.1"/>
    </source>
</evidence>
<dbReference type="GO" id="GO:0016853">
    <property type="term" value="F:isomerase activity"/>
    <property type="evidence" value="ECO:0007669"/>
    <property type="project" value="UniProtKB-KW"/>
</dbReference>
<accession>A0ABY2NTP0</accession>
<keyword evidence="1" id="KW-0413">Isomerase</keyword>